<keyword evidence="5" id="KW-1185">Reference proteome</keyword>
<organism evidence="4 5">
    <name type="scientific">Saccharomonospora viridis (strain ATCC 15386 / DSM 43017 / JCM 3036 / CCUG 5913 / NBRC 12207 / NCIMB 9602 / P101)</name>
    <name type="common">Thermoactinomyces viridis</name>
    <dbReference type="NCBI Taxonomy" id="471857"/>
    <lineage>
        <taxon>Bacteria</taxon>
        <taxon>Bacillati</taxon>
        <taxon>Actinomycetota</taxon>
        <taxon>Actinomycetes</taxon>
        <taxon>Pseudonocardiales</taxon>
        <taxon>Pseudonocardiaceae</taxon>
        <taxon>Saccharomonospora</taxon>
    </lineage>
</organism>
<proteinExistence type="predicted"/>
<evidence type="ECO:0000256" key="1">
    <source>
        <dbReference type="ARBA" id="ARBA00022630"/>
    </source>
</evidence>
<dbReference type="Gene3D" id="3.50.50.60">
    <property type="entry name" value="FAD/NAD(P)-binding domain"/>
    <property type="match status" value="1"/>
</dbReference>
<name>C7MUH7_SACVD</name>
<dbReference type="SUPFAM" id="SSF54373">
    <property type="entry name" value="FAD-linked reductases, C-terminal domain"/>
    <property type="match status" value="1"/>
</dbReference>
<evidence type="ECO:0000313" key="4">
    <source>
        <dbReference type="EMBL" id="ACU97653.1"/>
    </source>
</evidence>
<keyword evidence="1" id="KW-0285">Flavoprotein</keyword>
<dbReference type="SUPFAM" id="SSF51905">
    <property type="entry name" value="FAD/NAD(P)-binding domain"/>
    <property type="match status" value="1"/>
</dbReference>
<dbReference type="PANTHER" id="PTHR43004">
    <property type="entry name" value="TRK SYSTEM POTASSIUM UPTAKE PROTEIN"/>
    <property type="match status" value="1"/>
</dbReference>
<dbReference type="KEGG" id="svi:Svir_26690"/>
<evidence type="ECO:0000259" key="3">
    <source>
        <dbReference type="Pfam" id="PF01494"/>
    </source>
</evidence>
<dbReference type="RefSeq" id="WP_015786965.1">
    <property type="nucleotide sequence ID" value="NC_013159.1"/>
</dbReference>
<dbReference type="EC" id="1.14.13.2" evidence="4"/>
<dbReference type="InterPro" id="IPR036188">
    <property type="entry name" value="FAD/NAD-bd_sf"/>
</dbReference>
<dbReference type="PANTHER" id="PTHR43004:SF3">
    <property type="entry name" value="P-HYDROXYBENZOATE HYDROXYLASE"/>
    <property type="match status" value="1"/>
</dbReference>
<dbReference type="AlphaFoldDB" id="C7MUH7"/>
<reference evidence="4 5" key="1">
    <citation type="journal article" date="2009" name="Stand. Genomic Sci.">
        <title>Complete genome sequence of Saccharomonospora viridis type strain (P101).</title>
        <authorList>
            <person name="Pati A."/>
            <person name="Sikorski J."/>
            <person name="Nolan M."/>
            <person name="Lapidus A."/>
            <person name="Copeland A."/>
            <person name="Glavina Del Rio T."/>
            <person name="Lucas S."/>
            <person name="Chen F."/>
            <person name="Tice H."/>
            <person name="Pitluck S."/>
            <person name="Cheng J.F."/>
            <person name="Chertkov O."/>
            <person name="Brettin T."/>
            <person name="Han C."/>
            <person name="Detter J.C."/>
            <person name="Kuske C."/>
            <person name="Bruce D."/>
            <person name="Goodwin L."/>
            <person name="Chain P."/>
            <person name="D'haeseleer P."/>
            <person name="Chen A."/>
            <person name="Palaniappan K."/>
            <person name="Ivanova N."/>
            <person name="Mavromatis K."/>
            <person name="Mikhailova N."/>
            <person name="Rohde M."/>
            <person name="Tindall B.J."/>
            <person name="Goker M."/>
            <person name="Bristow J."/>
            <person name="Eisen J.A."/>
            <person name="Markowitz V."/>
            <person name="Hugenholtz P."/>
            <person name="Kyrpides N.C."/>
            <person name="Klenk H.P."/>
        </authorList>
    </citation>
    <scope>NUCLEOTIDE SEQUENCE [LARGE SCALE GENOMIC DNA]</scope>
    <source>
        <strain evidence="5">ATCC 15386 / DSM 43017 / JCM 3036 / NBRC 12207 / P101</strain>
    </source>
</reference>
<protein>
    <submittedName>
        <fullName evidence="4">2-polyprenyl-6-methoxyphenol hydroxylase-like oxidoreductase</fullName>
        <ecNumber evidence="4">1.14.13.2</ecNumber>
    </submittedName>
</protein>
<keyword evidence="2" id="KW-0274">FAD</keyword>
<evidence type="ECO:0000256" key="2">
    <source>
        <dbReference type="ARBA" id="ARBA00022827"/>
    </source>
</evidence>
<dbReference type="InterPro" id="IPR002938">
    <property type="entry name" value="FAD-bd"/>
</dbReference>
<dbReference type="InterPro" id="IPR050641">
    <property type="entry name" value="RIFMO-like"/>
</dbReference>
<accession>C7MUH7</accession>
<feature type="domain" description="FAD-binding" evidence="3">
    <location>
        <begin position="2"/>
        <end position="341"/>
    </location>
</feature>
<dbReference type="GO" id="GO:0018659">
    <property type="term" value="F:4-hydroxybenzoate 3-monooxygenase activity"/>
    <property type="evidence" value="ECO:0007669"/>
    <property type="project" value="UniProtKB-EC"/>
</dbReference>
<sequence length="391" mass="43061">MRTQVGIVGAGPAGLMLSLLLAERGIDSVIVEARSRTAIEQTIRAGVLEQGTVELLKQCGVGDRAMTEGARHDGIELRFRGEGHRIDFAGLVGRSVWLYPQHEVLTDLIAARLAAGADIRFECSDVELREVTSDRPVIAFTEADGTRVELECDVIAGCDGSAGISRKSIPASVRTDHFRAYPFGWFGILAEAPQSAPELIYAHSEHGFALISTRTPTVQRMYFQCDPEEDAEAWSDDRIWEELQKRVAGNGFRLIEGRIFQRSVLPMRSYVCEPMQYGRLFLAGDAAHTVPPTGAKGLNLAVADVLVLARALESFYSTGSTERLENYGATASRRVWRAQHFSWWMTSMLHLDPHGSPFDLRRQLGELESVTSSVAGSTYLAEAYTGWPLSL</sequence>
<dbReference type="STRING" id="471857.Svir_26690"/>
<dbReference type="NCBIfam" id="NF006091">
    <property type="entry name" value="PRK08243.1"/>
    <property type="match status" value="1"/>
</dbReference>
<dbReference type="eggNOG" id="COG0654">
    <property type="taxonomic scope" value="Bacteria"/>
</dbReference>
<dbReference type="HOGENOM" id="CLU_057691_0_0_11"/>
<gene>
    <name evidence="4" type="ordered locus">Svir_26690</name>
</gene>
<dbReference type="GO" id="GO:0071949">
    <property type="term" value="F:FAD binding"/>
    <property type="evidence" value="ECO:0007669"/>
    <property type="project" value="InterPro"/>
</dbReference>
<dbReference type="Gene3D" id="3.30.9.10">
    <property type="entry name" value="D-Amino Acid Oxidase, subunit A, domain 2"/>
    <property type="match status" value="1"/>
</dbReference>
<dbReference type="Proteomes" id="UP000000841">
    <property type="component" value="Chromosome"/>
</dbReference>
<evidence type="ECO:0000313" key="5">
    <source>
        <dbReference type="Proteomes" id="UP000000841"/>
    </source>
</evidence>
<dbReference type="Pfam" id="PF01494">
    <property type="entry name" value="FAD_binding_3"/>
    <property type="match status" value="1"/>
</dbReference>
<dbReference type="PRINTS" id="PR00420">
    <property type="entry name" value="RNGMNOXGNASE"/>
</dbReference>
<dbReference type="EMBL" id="CP001683">
    <property type="protein sequence ID" value="ACU97653.1"/>
    <property type="molecule type" value="Genomic_DNA"/>
</dbReference>
<keyword evidence="4" id="KW-0560">Oxidoreductase</keyword>